<gene>
    <name evidence="14" type="ORF">M427DRAFT_72925</name>
</gene>
<evidence type="ECO:0000256" key="5">
    <source>
        <dbReference type="ARBA" id="ARBA00022723"/>
    </source>
</evidence>
<evidence type="ECO:0000256" key="3">
    <source>
        <dbReference type="ARBA" id="ARBA00022645"/>
    </source>
</evidence>
<evidence type="ECO:0000256" key="2">
    <source>
        <dbReference type="ARBA" id="ARBA00005988"/>
    </source>
</evidence>
<evidence type="ECO:0000256" key="1">
    <source>
        <dbReference type="ARBA" id="ARBA00001947"/>
    </source>
</evidence>
<keyword evidence="8" id="KW-0862">Zinc</keyword>
<dbReference type="SUPFAM" id="SSF53187">
    <property type="entry name" value="Zn-dependent exopeptidases"/>
    <property type="match status" value="1"/>
</dbReference>
<dbReference type="PANTHER" id="PTHR11705">
    <property type="entry name" value="PROTEASE FAMILY M14 CARBOXYPEPTIDASE A,B"/>
    <property type="match status" value="1"/>
</dbReference>
<feature type="chain" id="PRO_5007295914" description="Peptidase M14 domain-containing protein" evidence="12">
    <location>
        <begin position="20"/>
        <end position="473"/>
    </location>
</feature>
<dbReference type="InterPro" id="IPR057246">
    <property type="entry name" value="CARBOXYPEPT_ZN_1"/>
</dbReference>
<dbReference type="FunFam" id="3.40.630.10:FF:000084">
    <property type="entry name" value="Carboxypeptidase B2"/>
    <property type="match status" value="1"/>
</dbReference>
<organism evidence="14 15">
    <name type="scientific">Gonapodya prolifera (strain JEL478)</name>
    <name type="common">Monoblepharis prolifera</name>
    <dbReference type="NCBI Taxonomy" id="1344416"/>
    <lineage>
        <taxon>Eukaryota</taxon>
        <taxon>Fungi</taxon>
        <taxon>Fungi incertae sedis</taxon>
        <taxon>Chytridiomycota</taxon>
        <taxon>Chytridiomycota incertae sedis</taxon>
        <taxon>Monoblepharidomycetes</taxon>
        <taxon>Monoblepharidales</taxon>
        <taxon>Gonapodyaceae</taxon>
        <taxon>Gonapodya</taxon>
    </lineage>
</organism>
<keyword evidence="3" id="KW-0121">Carboxypeptidase</keyword>
<feature type="region of interest" description="Disordered" evidence="11">
    <location>
        <begin position="296"/>
        <end position="324"/>
    </location>
</feature>
<feature type="signal peptide" evidence="12">
    <location>
        <begin position="1"/>
        <end position="19"/>
    </location>
</feature>
<reference evidence="14 15" key="1">
    <citation type="journal article" date="2015" name="Genome Biol. Evol.">
        <title>Phylogenomic analyses indicate that early fungi evolved digesting cell walls of algal ancestors of land plants.</title>
        <authorList>
            <person name="Chang Y."/>
            <person name="Wang S."/>
            <person name="Sekimoto S."/>
            <person name="Aerts A.L."/>
            <person name="Choi C."/>
            <person name="Clum A."/>
            <person name="LaButti K.M."/>
            <person name="Lindquist E.A."/>
            <person name="Yee Ngan C."/>
            <person name="Ohm R.A."/>
            <person name="Salamov A.A."/>
            <person name="Grigoriev I.V."/>
            <person name="Spatafora J.W."/>
            <person name="Berbee M.L."/>
        </authorList>
    </citation>
    <scope>NUCLEOTIDE SEQUENCE [LARGE SCALE GENOMIC DNA]</scope>
    <source>
        <strain evidence="14 15">JEL478</strain>
    </source>
</reference>
<dbReference type="PROSITE" id="PS52035">
    <property type="entry name" value="PEPTIDASE_M14"/>
    <property type="match status" value="1"/>
</dbReference>
<accession>A0A139A4P7</accession>
<proteinExistence type="inferred from homology"/>
<dbReference type="GO" id="GO:0004181">
    <property type="term" value="F:metallocarboxypeptidase activity"/>
    <property type="evidence" value="ECO:0007669"/>
    <property type="project" value="InterPro"/>
</dbReference>
<keyword evidence="9" id="KW-0482">Metalloprotease</keyword>
<dbReference type="OMA" id="MFAFHSQ"/>
<evidence type="ECO:0000256" key="9">
    <source>
        <dbReference type="ARBA" id="ARBA00023049"/>
    </source>
</evidence>
<evidence type="ECO:0000256" key="11">
    <source>
        <dbReference type="SAM" id="MobiDB-lite"/>
    </source>
</evidence>
<evidence type="ECO:0000256" key="6">
    <source>
        <dbReference type="ARBA" id="ARBA00022729"/>
    </source>
</evidence>
<keyword evidence="6 12" id="KW-0732">Signal</keyword>
<keyword evidence="5" id="KW-0479">Metal-binding</keyword>
<keyword evidence="4" id="KW-0645">Protease</keyword>
<dbReference type="GO" id="GO:0006508">
    <property type="term" value="P:proteolysis"/>
    <property type="evidence" value="ECO:0007669"/>
    <property type="project" value="UniProtKB-KW"/>
</dbReference>
<name>A0A139A4P7_GONPJ</name>
<dbReference type="PRINTS" id="PR00765">
    <property type="entry name" value="CRBOXYPTASEA"/>
</dbReference>
<dbReference type="PANTHER" id="PTHR11705:SF143">
    <property type="entry name" value="SLL0236 PROTEIN"/>
    <property type="match status" value="1"/>
</dbReference>
<comment type="similarity">
    <text evidence="2 10">Belongs to the peptidase M14 family.</text>
</comment>
<evidence type="ECO:0000256" key="7">
    <source>
        <dbReference type="ARBA" id="ARBA00022801"/>
    </source>
</evidence>
<keyword evidence="15" id="KW-1185">Reference proteome</keyword>
<dbReference type="GO" id="GO:0005615">
    <property type="term" value="C:extracellular space"/>
    <property type="evidence" value="ECO:0007669"/>
    <property type="project" value="TreeGrafter"/>
</dbReference>
<keyword evidence="7" id="KW-0378">Hydrolase</keyword>
<dbReference type="SMART" id="SM00631">
    <property type="entry name" value="Zn_pept"/>
    <property type="match status" value="1"/>
</dbReference>
<dbReference type="Pfam" id="PF00246">
    <property type="entry name" value="Peptidase_M14"/>
    <property type="match status" value="1"/>
</dbReference>
<feature type="domain" description="Peptidase M14" evidence="13">
    <location>
        <begin position="149"/>
        <end position="468"/>
    </location>
</feature>
<dbReference type="GO" id="GO:0008270">
    <property type="term" value="F:zinc ion binding"/>
    <property type="evidence" value="ECO:0007669"/>
    <property type="project" value="InterPro"/>
</dbReference>
<evidence type="ECO:0000256" key="12">
    <source>
        <dbReference type="SAM" id="SignalP"/>
    </source>
</evidence>
<evidence type="ECO:0000313" key="14">
    <source>
        <dbReference type="EMBL" id="KXS11465.1"/>
    </source>
</evidence>
<evidence type="ECO:0000313" key="15">
    <source>
        <dbReference type="Proteomes" id="UP000070544"/>
    </source>
</evidence>
<evidence type="ECO:0000256" key="10">
    <source>
        <dbReference type="PROSITE-ProRule" id="PRU01379"/>
    </source>
</evidence>
<evidence type="ECO:0000259" key="13">
    <source>
        <dbReference type="PROSITE" id="PS52035"/>
    </source>
</evidence>
<dbReference type="STRING" id="1344416.A0A139A4P7"/>
<dbReference type="PROSITE" id="PS00132">
    <property type="entry name" value="CARBOXYPEPT_ZN_1"/>
    <property type="match status" value="1"/>
</dbReference>
<dbReference type="InterPro" id="IPR000834">
    <property type="entry name" value="Peptidase_M14"/>
</dbReference>
<dbReference type="AlphaFoldDB" id="A0A139A4P7"/>
<protein>
    <recommendedName>
        <fullName evidence="13">Peptidase M14 domain-containing protein</fullName>
    </recommendedName>
</protein>
<dbReference type="OrthoDB" id="3626597at2759"/>
<dbReference type="EMBL" id="KQ965802">
    <property type="protein sequence ID" value="KXS11465.1"/>
    <property type="molecule type" value="Genomic_DNA"/>
</dbReference>
<evidence type="ECO:0000256" key="8">
    <source>
        <dbReference type="ARBA" id="ARBA00022833"/>
    </source>
</evidence>
<comment type="cofactor">
    <cofactor evidence="1">
        <name>Zn(2+)</name>
        <dbReference type="ChEBI" id="CHEBI:29105"/>
    </cofactor>
</comment>
<dbReference type="Proteomes" id="UP000070544">
    <property type="component" value="Unassembled WGS sequence"/>
</dbReference>
<dbReference type="Gene3D" id="3.40.630.10">
    <property type="entry name" value="Zn peptidases"/>
    <property type="match status" value="1"/>
</dbReference>
<evidence type="ECO:0000256" key="4">
    <source>
        <dbReference type="ARBA" id="ARBA00022670"/>
    </source>
</evidence>
<feature type="active site" description="Proton donor/acceptor" evidence="10">
    <location>
        <position position="431"/>
    </location>
</feature>
<sequence>MKIALLVTLLAVLAWQTIAAPIQARAPRVRYDNQVLARVTIPSTLANSDAISSSLVVKFRHSFGLDVWGVVNLADETRAIDVRLPTPDDLDAVKEAVAAGAPGGTVTIVNNNIQAGIDAEAHENAQALQVAGLTKRQTGVYDPATWFTAYHRFADILGFFNSMATQYPSLVSVNASIGKSFQGRDLFQVRIGTRTNPAVKQVYIQGLIHAREWVAGSTVQYIAYKLVSAYSNPSDPDNAWAVRTLNSTELFVVPVVNPDGYEYSWTTDRLWRKNRRRAVTSSSAVGVDLNRNYPKGWGADPDGASTTPSAEDYQGPSPLSEPESRVITSNFVNTLKSAILSIDYHSYSQLLLRPPGYNYAIPSAQAAKLKAAGDAGAAAIAVKSGRTYTSQTALQLYPATGTAVDYAWDESVNTQVTKDRTNGRVYSYTIELRPSSSDTATGFILPPSQIVATGEENWAGFKAILDYVRSNII</sequence>